<dbReference type="EMBL" id="JBHTHR010000559">
    <property type="protein sequence ID" value="MFD0802688.1"/>
    <property type="molecule type" value="Genomic_DNA"/>
</dbReference>
<feature type="region of interest" description="Disordered" evidence="1">
    <location>
        <begin position="14"/>
        <end position="60"/>
    </location>
</feature>
<evidence type="ECO:0000256" key="1">
    <source>
        <dbReference type="SAM" id="MobiDB-lite"/>
    </source>
</evidence>
<accession>A0ABW3BHG5</accession>
<dbReference type="Proteomes" id="UP001596956">
    <property type="component" value="Unassembled WGS sequence"/>
</dbReference>
<organism evidence="2 3">
    <name type="scientific">Streptomonospora algeriensis</name>
    <dbReference type="NCBI Taxonomy" id="995084"/>
    <lineage>
        <taxon>Bacteria</taxon>
        <taxon>Bacillati</taxon>
        <taxon>Actinomycetota</taxon>
        <taxon>Actinomycetes</taxon>
        <taxon>Streptosporangiales</taxon>
        <taxon>Nocardiopsidaceae</taxon>
        <taxon>Streptomonospora</taxon>
    </lineage>
</organism>
<proteinExistence type="predicted"/>
<name>A0ABW3BHG5_9ACTN</name>
<evidence type="ECO:0000313" key="2">
    <source>
        <dbReference type="EMBL" id="MFD0802688.1"/>
    </source>
</evidence>
<gene>
    <name evidence="2" type="ORF">ACFQZU_15365</name>
</gene>
<comment type="caution">
    <text evidence="2">The sequence shown here is derived from an EMBL/GenBank/DDBJ whole genome shotgun (WGS) entry which is preliminary data.</text>
</comment>
<feature type="non-terminal residue" evidence="2">
    <location>
        <position position="60"/>
    </location>
</feature>
<evidence type="ECO:0000313" key="3">
    <source>
        <dbReference type="Proteomes" id="UP001596956"/>
    </source>
</evidence>
<keyword evidence="3" id="KW-1185">Reference proteome</keyword>
<feature type="compositionally biased region" description="Polar residues" evidence="1">
    <location>
        <begin position="16"/>
        <end position="26"/>
    </location>
</feature>
<protein>
    <submittedName>
        <fullName evidence="2">Uncharacterized protein</fullName>
    </submittedName>
</protein>
<sequence length="60" mass="6297">MLPYWAYSAVKKRPSIGSSSYRTNGAMTARKAEAHTATPDDANSGASPARTVPARGGSDR</sequence>
<reference evidence="3" key="1">
    <citation type="journal article" date="2019" name="Int. J. Syst. Evol. Microbiol.">
        <title>The Global Catalogue of Microorganisms (GCM) 10K type strain sequencing project: providing services to taxonomists for standard genome sequencing and annotation.</title>
        <authorList>
            <consortium name="The Broad Institute Genomics Platform"/>
            <consortium name="The Broad Institute Genome Sequencing Center for Infectious Disease"/>
            <person name="Wu L."/>
            <person name="Ma J."/>
        </authorList>
    </citation>
    <scope>NUCLEOTIDE SEQUENCE [LARGE SCALE GENOMIC DNA]</scope>
    <source>
        <strain evidence="3">CCUG 63369</strain>
    </source>
</reference>